<evidence type="ECO:0000259" key="7">
    <source>
        <dbReference type="PROSITE" id="PS51828"/>
    </source>
</evidence>
<dbReference type="GO" id="GO:0005576">
    <property type="term" value="C:extracellular region"/>
    <property type="evidence" value="ECO:0007669"/>
    <property type="project" value="UniProtKB-SubCell"/>
</dbReference>
<dbReference type="Gene3D" id="2.60.120.200">
    <property type="match status" value="1"/>
</dbReference>
<evidence type="ECO:0000256" key="4">
    <source>
        <dbReference type="ARBA" id="ARBA00023180"/>
    </source>
</evidence>
<dbReference type="InterPro" id="IPR013320">
    <property type="entry name" value="ConA-like_dom_sf"/>
</dbReference>
<keyword evidence="2 6" id="KW-0106">Calcium</keyword>
<keyword evidence="1 6" id="KW-0479">Metal-binding</keyword>
<comment type="subunit">
    <text evidence="6">Homopentamer. Pentaxin (or pentraxin) have a discoid arrangement of 5 non-covalently bound subunits.</text>
</comment>
<evidence type="ECO:0000256" key="5">
    <source>
        <dbReference type="PROSITE-ProRule" id="PRU01172"/>
    </source>
</evidence>
<reference evidence="8" key="2">
    <citation type="journal article" date="2023" name="Science">
        <title>Genomic signatures of disease resistance in endangered staghorn corals.</title>
        <authorList>
            <person name="Vollmer S.V."/>
            <person name="Selwyn J.D."/>
            <person name="Despard B.A."/>
            <person name="Roesel C.L."/>
        </authorList>
    </citation>
    <scope>NUCLEOTIDE SEQUENCE</scope>
    <source>
        <strain evidence="8">K2</strain>
    </source>
</reference>
<dbReference type="GO" id="GO:0046872">
    <property type="term" value="F:metal ion binding"/>
    <property type="evidence" value="ECO:0007669"/>
    <property type="project" value="UniProtKB-KW"/>
</dbReference>
<name>A0AAD9V8V2_ACRCE</name>
<keyword evidence="4" id="KW-0325">Glycoprotein</keyword>
<comment type="cofactor">
    <cofactor evidence="6">
        <name>Ca(2+)</name>
        <dbReference type="ChEBI" id="CHEBI:29108"/>
    </cofactor>
    <text evidence="6">Binds 2 calcium ions per subunit.</text>
</comment>
<dbReference type="InterPro" id="IPR001759">
    <property type="entry name" value="PTX_dom"/>
</dbReference>
<reference evidence="8" key="1">
    <citation type="journal article" date="2023" name="G3 (Bethesda)">
        <title>Whole genome assembly and annotation of the endangered Caribbean coral Acropora cervicornis.</title>
        <authorList>
            <person name="Selwyn J.D."/>
            <person name="Vollmer S.V."/>
        </authorList>
    </citation>
    <scope>NUCLEOTIDE SEQUENCE</scope>
    <source>
        <strain evidence="8">K2</strain>
    </source>
</reference>
<dbReference type="PRINTS" id="PR00895">
    <property type="entry name" value="PENTAXIN"/>
</dbReference>
<dbReference type="SMART" id="SM00159">
    <property type="entry name" value="PTX"/>
    <property type="match status" value="1"/>
</dbReference>
<dbReference type="Pfam" id="PF00354">
    <property type="entry name" value="Pentaxin"/>
    <property type="match status" value="1"/>
</dbReference>
<evidence type="ECO:0000256" key="2">
    <source>
        <dbReference type="ARBA" id="ARBA00022837"/>
    </source>
</evidence>
<comment type="subcellular location">
    <subcellularLocation>
        <location evidence="6">Secreted</location>
    </subcellularLocation>
</comment>
<evidence type="ECO:0000313" key="8">
    <source>
        <dbReference type="EMBL" id="KAK2565217.1"/>
    </source>
</evidence>
<keyword evidence="9" id="KW-1185">Reference proteome</keyword>
<organism evidence="8 9">
    <name type="scientific">Acropora cervicornis</name>
    <name type="common">Staghorn coral</name>
    <dbReference type="NCBI Taxonomy" id="6130"/>
    <lineage>
        <taxon>Eukaryota</taxon>
        <taxon>Metazoa</taxon>
        <taxon>Cnidaria</taxon>
        <taxon>Anthozoa</taxon>
        <taxon>Hexacorallia</taxon>
        <taxon>Scleractinia</taxon>
        <taxon>Astrocoeniina</taxon>
        <taxon>Acroporidae</taxon>
        <taxon>Acropora</taxon>
    </lineage>
</organism>
<dbReference type="PANTHER" id="PTHR19277:SF125">
    <property type="entry name" value="B6"/>
    <property type="match status" value="1"/>
</dbReference>
<gene>
    <name evidence="8" type="ORF">P5673_011151</name>
</gene>
<dbReference type="PROSITE" id="PS51828">
    <property type="entry name" value="PTX_2"/>
    <property type="match status" value="1"/>
</dbReference>
<dbReference type="PANTHER" id="PTHR19277">
    <property type="entry name" value="PENTRAXIN"/>
    <property type="match status" value="1"/>
</dbReference>
<comment type="caution">
    <text evidence="8">The sequence shown here is derived from an EMBL/GenBank/DDBJ whole genome shotgun (WGS) entry which is preliminary data.</text>
</comment>
<sequence length="232" mass="25278">MTKDKIEENQVMFVVIASICFGLLSGAASSPPDYALEFPNKGVTDYVQIWGMRSLTQFTVCFWVKTTGPKWTAFSYASTAAENDLLIDCANSVYLSIGNHAVNTGLVINDGQFHQICVTWRNSDGQWKIYKDGDLAKSGTDLNKGYSVHAAGSLTLAQEQDSLGDAFDAKQSLQGMLTNVNVWSYTLPASTIEEMSRCCLAGKGDVYEWANFIYGIKGNPHVVTPPGCPCSL</sequence>
<proteinExistence type="inferred from homology"/>
<feature type="domain" description="Pentraxin (PTX)" evidence="7">
    <location>
        <begin position="32"/>
        <end position="230"/>
    </location>
</feature>
<dbReference type="AlphaFoldDB" id="A0AAD9V8V2"/>
<evidence type="ECO:0000313" key="9">
    <source>
        <dbReference type="Proteomes" id="UP001249851"/>
    </source>
</evidence>
<comment type="caution">
    <text evidence="5">Lacks conserved residue(s) required for the propagation of feature annotation.</text>
</comment>
<dbReference type="EMBL" id="JARQWQ010000020">
    <property type="protein sequence ID" value="KAK2565217.1"/>
    <property type="molecule type" value="Genomic_DNA"/>
</dbReference>
<evidence type="ECO:0000256" key="1">
    <source>
        <dbReference type="ARBA" id="ARBA00022723"/>
    </source>
</evidence>
<protein>
    <recommendedName>
        <fullName evidence="6">Pentraxin family member</fullName>
    </recommendedName>
</protein>
<accession>A0AAD9V8V2</accession>
<comment type="similarity">
    <text evidence="6">Belongs to the pentraxin family.</text>
</comment>
<evidence type="ECO:0000256" key="3">
    <source>
        <dbReference type="ARBA" id="ARBA00023157"/>
    </source>
</evidence>
<keyword evidence="3" id="KW-1015">Disulfide bond</keyword>
<dbReference type="SUPFAM" id="SSF49899">
    <property type="entry name" value="Concanavalin A-like lectins/glucanases"/>
    <property type="match status" value="1"/>
</dbReference>
<dbReference type="Proteomes" id="UP001249851">
    <property type="component" value="Unassembled WGS sequence"/>
</dbReference>
<dbReference type="InterPro" id="IPR051360">
    <property type="entry name" value="Neuronal_Pentraxin_Related"/>
</dbReference>
<evidence type="ECO:0000256" key="6">
    <source>
        <dbReference type="RuleBase" id="RU362112"/>
    </source>
</evidence>